<evidence type="ECO:0000256" key="2">
    <source>
        <dbReference type="ARBA" id="ARBA00022741"/>
    </source>
</evidence>
<dbReference type="Pfam" id="PF07714">
    <property type="entry name" value="PK_Tyr_Ser-Thr"/>
    <property type="match status" value="1"/>
</dbReference>
<dbReference type="InterPro" id="IPR001245">
    <property type="entry name" value="Ser-Thr/Tyr_kinase_cat_dom"/>
</dbReference>
<dbReference type="InterPro" id="IPR013162">
    <property type="entry name" value="CD80_C2-set"/>
</dbReference>
<evidence type="ECO:0000256" key="7">
    <source>
        <dbReference type="SAM" id="Phobius"/>
    </source>
</evidence>
<keyword evidence="7" id="KW-1133">Transmembrane helix</keyword>
<name>A0A9Q1BNQ4_HOLLE</name>
<dbReference type="PANTHER" id="PTHR24418">
    <property type="entry name" value="TYROSINE-PROTEIN KINASE"/>
    <property type="match status" value="1"/>
</dbReference>
<organism evidence="9 10">
    <name type="scientific">Holothuria leucospilota</name>
    <name type="common">Black long sea cucumber</name>
    <name type="synonym">Mertensiothuria leucospilota</name>
    <dbReference type="NCBI Taxonomy" id="206669"/>
    <lineage>
        <taxon>Eukaryota</taxon>
        <taxon>Metazoa</taxon>
        <taxon>Echinodermata</taxon>
        <taxon>Eleutherozoa</taxon>
        <taxon>Echinozoa</taxon>
        <taxon>Holothuroidea</taxon>
        <taxon>Aspidochirotacea</taxon>
        <taxon>Aspidochirotida</taxon>
        <taxon>Holothuriidae</taxon>
        <taxon>Holothuria</taxon>
    </lineage>
</organism>
<keyword evidence="3" id="KW-0067">ATP-binding</keyword>
<feature type="transmembrane region" description="Helical" evidence="7">
    <location>
        <begin position="171"/>
        <end position="192"/>
    </location>
</feature>
<evidence type="ECO:0000256" key="4">
    <source>
        <dbReference type="ARBA" id="ARBA00023157"/>
    </source>
</evidence>
<dbReference type="EMBL" id="JAIZAY010000014">
    <property type="protein sequence ID" value="KAJ8030011.1"/>
    <property type="molecule type" value="Genomic_DNA"/>
</dbReference>
<dbReference type="Gene3D" id="2.60.40.10">
    <property type="entry name" value="Immunoglobulins"/>
    <property type="match status" value="1"/>
</dbReference>
<comment type="subcellular location">
    <subcellularLocation>
        <location evidence="1">Membrane</location>
        <topology evidence="1">Single-pass membrane protein</topology>
    </subcellularLocation>
</comment>
<feature type="region of interest" description="Disordered" evidence="6">
    <location>
        <begin position="401"/>
        <end position="420"/>
    </location>
</feature>
<keyword evidence="5" id="KW-0325">Glycoprotein</keyword>
<dbReference type="GO" id="GO:0016020">
    <property type="term" value="C:membrane"/>
    <property type="evidence" value="ECO:0007669"/>
    <property type="project" value="UniProtKB-SubCell"/>
</dbReference>
<evidence type="ECO:0000256" key="5">
    <source>
        <dbReference type="ARBA" id="ARBA00023180"/>
    </source>
</evidence>
<dbReference type="Gene3D" id="1.10.510.10">
    <property type="entry name" value="Transferase(Phosphotransferase) domain 1"/>
    <property type="match status" value="1"/>
</dbReference>
<sequence>MPVDSFKTYFTSSTNLKDTFDSESTLRFRPKLGDKKIACISTLGESKSKQVENASLIVHALPTLDLFVDDRSVSDKVIEGFVSEDLIVTCHAWGALPPAHLTWKINDVTMNIETSDLEFRNNDGKYDSTSILRFRPQSGHKTIACVNTVGEGYRTQEVGAILVLEGIEIPFTIIFLAVPVCFIAVLMIVLNIGCCIHKKLRGNQAESTNVDLSLLTFCTKTINDSPSGIPKTSQGEIKTNLKGPQQLKLEHPGQKSVSYAECDTEEVLSLDKVHWDKFVKRAVQLPESKHLVRIEGISIDNGRHYLIHERLAWGTLNARLKSFYGTEPGKVSSKLFSASEMITVILGVLEGMEVIQASGLEYSLNELAPEGIERKSYSSASDVWSTAVVFWEILSGSLPFDSDNESTSTRKKNVKTTPPKKWPEKYQLLSNERLFACWDNNDSLRPTITELKLSFQEMLKSVDTYNLPQVYGGSIAGCYLPMKEATKLDTNL</sequence>
<dbReference type="OrthoDB" id="6162313at2759"/>
<keyword evidence="2" id="KW-0547">Nucleotide-binding</keyword>
<dbReference type="InterPro" id="IPR036179">
    <property type="entry name" value="Ig-like_dom_sf"/>
</dbReference>
<feature type="domain" description="Protein kinase" evidence="8">
    <location>
        <begin position="143"/>
        <end position="459"/>
    </location>
</feature>
<reference evidence="9" key="1">
    <citation type="submission" date="2021-10" db="EMBL/GenBank/DDBJ databases">
        <title>Tropical sea cucumber genome reveals ecological adaptation and Cuvierian tubules defense mechanism.</title>
        <authorList>
            <person name="Chen T."/>
        </authorList>
    </citation>
    <scope>NUCLEOTIDE SEQUENCE</scope>
    <source>
        <strain evidence="9">Nanhai2018</strain>
        <tissue evidence="9">Muscle</tissue>
    </source>
</reference>
<dbReference type="PROSITE" id="PS50011">
    <property type="entry name" value="PROTEIN_KINASE_DOM"/>
    <property type="match status" value="1"/>
</dbReference>
<dbReference type="Proteomes" id="UP001152320">
    <property type="component" value="Chromosome 14"/>
</dbReference>
<keyword evidence="10" id="KW-1185">Reference proteome</keyword>
<dbReference type="InterPro" id="IPR050198">
    <property type="entry name" value="Non-receptor_tyrosine_kinases"/>
</dbReference>
<dbReference type="Pfam" id="PF08205">
    <property type="entry name" value="C2-set_2"/>
    <property type="match status" value="1"/>
</dbReference>
<keyword evidence="4" id="KW-1015">Disulfide bond</keyword>
<dbReference type="InterPro" id="IPR013783">
    <property type="entry name" value="Ig-like_fold"/>
</dbReference>
<accession>A0A9Q1BNQ4</accession>
<dbReference type="SUPFAM" id="SSF48726">
    <property type="entry name" value="Immunoglobulin"/>
    <property type="match status" value="1"/>
</dbReference>
<keyword evidence="7" id="KW-0472">Membrane</keyword>
<evidence type="ECO:0000313" key="9">
    <source>
        <dbReference type="EMBL" id="KAJ8030011.1"/>
    </source>
</evidence>
<keyword evidence="7" id="KW-0812">Transmembrane</keyword>
<keyword evidence="9" id="KW-0675">Receptor</keyword>
<protein>
    <submittedName>
        <fullName evidence="9">Ephrin type-A receptor 1</fullName>
    </submittedName>
</protein>
<dbReference type="SUPFAM" id="SSF56112">
    <property type="entry name" value="Protein kinase-like (PK-like)"/>
    <property type="match status" value="1"/>
</dbReference>
<evidence type="ECO:0000259" key="8">
    <source>
        <dbReference type="PROSITE" id="PS50011"/>
    </source>
</evidence>
<dbReference type="InterPro" id="IPR000719">
    <property type="entry name" value="Prot_kinase_dom"/>
</dbReference>
<gene>
    <name evidence="9" type="ORF">HOLleu_29576</name>
</gene>
<evidence type="ECO:0000256" key="1">
    <source>
        <dbReference type="ARBA" id="ARBA00004167"/>
    </source>
</evidence>
<proteinExistence type="predicted"/>
<comment type="caution">
    <text evidence="9">The sequence shown here is derived from an EMBL/GenBank/DDBJ whole genome shotgun (WGS) entry which is preliminary data.</text>
</comment>
<evidence type="ECO:0000313" key="10">
    <source>
        <dbReference type="Proteomes" id="UP001152320"/>
    </source>
</evidence>
<evidence type="ECO:0000256" key="6">
    <source>
        <dbReference type="SAM" id="MobiDB-lite"/>
    </source>
</evidence>
<dbReference type="GO" id="GO:0004672">
    <property type="term" value="F:protein kinase activity"/>
    <property type="evidence" value="ECO:0007669"/>
    <property type="project" value="InterPro"/>
</dbReference>
<dbReference type="AlphaFoldDB" id="A0A9Q1BNQ4"/>
<evidence type="ECO:0000256" key="3">
    <source>
        <dbReference type="ARBA" id="ARBA00022840"/>
    </source>
</evidence>
<dbReference type="GO" id="GO:0005524">
    <property type="term" value="F:ATP binding"/>
    <property type="evidence" value="ECO:0007669"/>
    <property type="project" value="UniProtKB-KW"/>
</dbReference>
<dbReference type="InterPro" id="IPR011009">
    <property type="entry name" value="Kinase-like_dom_sf"/>
</dbReference>